<feature type="compositionally biased region" description="Polar residues" evidence="1">
    <location>
        <begin position="341"/>
        <end position="350"/>
    </location>
</feature>
<keyword evidence="3" id="KW-1185">Reference proteome</keyword>
<protein>
    <submittedName>
        <fullName evidence="2">Uncharacterized protein</fullName>
    </submittedName>
</protein>
<proteinExistence type="predicted"/>
<feature type="region of interest" description="Disordered" evidence="1">
    <location>
        <begin position="190"/>
        <end position="211"/>
    </location>
</feature>
<dbReference type="OrthoDB" id="3228325at2759"/>
<gene>
    <name evidence="2" type="ORF">LPJ53_002598</name>
</gene>
<name>A0A9W8CTN9_9FUNG</name>
<feature type="region of interest" description="Disordered" evidence="1">
    <location>
        <begin position="294"/>
        <end position="350"/>
    </location>
</feature>
<dbReference type="EMBL" id="JANBOJ010000084">
    <property type="protein sequence ID" value="KAJ1723027.1"/>
    <property type="molecule type" value="Genomic_DNA"/>
</dbReference>
<reference evidence="2" key="1">
    <citation type="submission" date="2022-07" db="EMBL/GenBank/DDBJ databases">
        <title>Phylogenomic reconstructions and comparative analyses of Kickxellomycotina fungi.</title>
        <authorList>
            <person name="Reynolds N.K."/>
            <person name="Stajich J.E."/>
            <person name="Barry K."/>
            <person name="Grigoriev I.V."/>
            <person name="Crous P."/>
            <person name="Smith M.E."/>
        </authorList>
    </citation>
    <scope>NUCLEOTIDE SEQUENCE</scope>
    <source>
        <strain evidence="2">NBRC 32514</strain>
    </source>
</reference>
<accession>A0A9W8CTN9</accession>
<evidence type="ECO:0000256" key="1">
    <source>
        <dbReference type="SAM" id="MobiDB-lite"/>
    </source>
</evidence>
<evidence type="ECO:0000313" key="2">
    <source>
        <dbReference type="EMBL" id="KAJ1723027.1"/>
    </source>
</evidence>
<evidence type="ECO:0000313" key="3">
    <source>
        <dbReference type="Proteomes" id="UP001149813"/>
    </source>
</evidence>
<comment type="caution">
    <text evidence="2">The sequence shown here is derived from an EMBL/GenBank/DDBJ whole genome shotgun (WGS) entry which is preliminary data.</text>
</comment>
<sequence>MGGQLEESQDNELLYKFKTVLERSIADLNSAGGTSIQLQQFVEAFDPQCHTIQRLMAAVVKETLAPRRPSEPTSPSASLRGTSLYGSFRGGNSPAVDGSGSWMGSVRRGRVPSSSVDLDHVRNLMEAIEIVSPHMVGVDVATCGSPIPEARSGWSLPGQAAHSLSEQHSLAASFGVSSGDAHSHAMRHRRTSAQTGHAAGIPIRPARPRGRGGHIDPVEFAEYAVAHMRPSPRFTPMGHGFPMSSSMASEPRASLPRSFRGGHMSQALADAARSQAMQLPRQHGIDEMLQASAPSQELQHAQQYHHLRHTQQQQKADHQSGNQAQGAETEAEAEMVPDRSPPSSENSAMA</sequence>
<feature type="compositionally biased region" description="Polar residues" evidence="1">
    <location>
        <begin position="310"/>
        <end position="322"/>
    </location>
</feature>
<dbReference type="AlphaFoldDB" id="A0A9W8CTN9"/>
<dbReference type="Proteomes" id="UP001149813">
    <property type="component" value="Unassembled WGS sequence"/>
</dbReference>
<organism evidence="2 3">
    <name type="scientific">Coemansia erecta</name>
    <dbReference type="NCBI Taxonomy" id="147472"/>
    <lineage>
        <taxon>Eukaryota</taxon>
        <taxon>Fungi</taxon>
        <taxon>Fungi incertae sedis</taxon>
        <taxon>Zoopagomycota</taxon>
        <taxon>Kickxellomycotina</taxon>
        <taxon>Kickxellomycetes</taxon>
        <taxon>Kickxellales</taxon>
        <taxon>Kickxellaceae</taxon>
        <taxon>Coemansia</taxon>
    </lineage>
</organism>